<sequence length="226" mass="23475">MRLIRTLSALTIAAVGLAGCAVGGSGSAAAADAAPARVAAAPAAAPADVRLAAAVATKKYAFPVAAKNVSWHDTHAGYRATDIFANCGSKVVATTNGVVLEVSRVDKYKKGVVKDGPYNGGKFVSILGDDGVRYYGSHLQSVTKGINKGVRVKVGQLVGKVGKTGNSSGVCHLHYGISPACKKVGDWKVRRGVVWPYSYLKSWRKGGQKSPVAAVRKWNKAHGCKA</sequence>
<keyword evidence="1" id="KW-0732">Signal</keyword>
<dbReference type="CDD" id="cd12797">
    <property type="entry name" value="M23_peptidase"/>
    <property type="match status" value="1"/>
</dbReference>
<reference evidence="3 4" key="1">
    <citation type="submission" date="2023-06" db="EMBL/GenBank/DDBJ databases">
        <authorList>
            <person name="Yushchuk O."/>
            <person name="Binda E."/>
            <person name="Ruckert-Reed C."/>
            <person name="Fedorenko V."/>
            <person name="Kalinowski J."/>
            <person name="Marinelli F."/>
        </authorList>
    </citation>
    <scope>NUCLEOTIDE SEQUENCE [LARGE SCALE GENOMIC DNA]</scope>
    <source>
        <strain evidence="3 4">NRRL 3884</strain>
    </source>
</reference>
<evidence type="ECO:0000313" key="3">
    <source>
        <dbReference type="EMBL" id="WIM96298.1"/>
    </source>
</evidence>
<dbReference type="InterPro" id="IPR016047">
    <property type="entry name" value="M23ase_b-sheet_dom"/>
</dbReference>
<keyword evidence="4" id="KW-1185">Reference proteome</keyword>
<feature type="signal peptide" evidence="1">
    <location>
        <begin position="1"/>
        <end position="30"/>
    </location>
</feature>
<dbReference type="EMBL" id="CP126980">
    <property type="protein sequence ID" value="WIM96298.1"/>
    <property type="molecule type" value="Genomic_DNA"/>
</dbReference>
<dbReference type="SUPFAM" id="SSF51261">
    <property type="entry name" value="Duplicated hybrid motif"/>
    <property type="match status" value="1"/>
</dbReference>
<evidence type="ECO:0000259" key="2">
    <source>
        <dbReference type="Pfam" id="PF01551"/>
    </source>
</evidence>
<dbReference type="PANTHER" id="PTHR21666:SF268">
    <property type="entry name" value="PEPTIDASE M23 DOMAIN-CONTAINING PROTEIN"/>
    <property type="match status" value="1"/>
</dbReference>
<dbReference type="PANTHER" id="PTHR21666">
    <property type="entry name" value="PEPTIDASE-RELATED"/>
    <property type="match status" value="1"/>
</dbReference>
<dbReference type="PROSITE" id="PS51257">
    <property type="entry name" value="PROKAR_LIPOPROTEIN"/>
    <property type="match status" value="1"/>
</dbReference>
<name>A0ABY8WIH8_9ACTN</name>
<keyword evidence="3" id="KW-0378">Hydrolase</keyword>
<evidence type="ECO:0000256" key="1">
    <source>
        <dbReference type="SAM" id="SignalP"/>
    </source>
</evidence>
<dbReference type="Proteomes" id="UP001240150">
    <property type="component" value="Chromosome"/>
</dbReference>
<dbReference type="Pfam" id="PF01551">
    <property type="entry name" value="Peptidase_M23"/>
    <property type="match status" value="1"/>
</dbReference>
<feature type="chain" id="PRO_5046487776" evidence="1">
    <location>
        <begin position="31"/>
        <end position="226"/>
    </location>
</feature>
<dbReference type="GO" id="GO:0016787">
    <property type="term" value="F:hydrolase activity"/>
    <property type="evidence" value="ECO:0007669"/>
    <property type="project" value="UniProtKB-KW"/>
</dbReference>
<organism evidence="3 4">
    <name type="scientific">Actinoplanes oblitus</name>
    <dbReference type="NCBI Taxonomy" id="3040509"/>
    <lineage>
        <taxon>Bacteria</taxon>
        <taxon>Bacillati</taxon>
        <taxon>Actinomycetota</taxon>
        <taxon>Actinomycetes</taxon>
        <taxon>Micromonosporales</taxon>
        <taxon>Micromonosporaceae</taxon>
        <taxon>Actinoplanes</taxon>
    </lineage>
</organism>
<dbReference type="Gene3D" id="2.70.70.10">
    <property type="entry name" value="Glucose Permease (Domain IIA)"/>
    <property type="match status" value="1"/>
</dbReference>
<gene>
    <name evidence="3" type="ORF">ACTOB_008487</name>
</gene>
<dbReference type="InterPro" id="IPR011055">
    <property type="entry name" value="Dup_hybrid_motif"/>
</dbReference>
<accession>A0ABY8WIH8</accession>
<protein>
    <submittedName>
        <fullName evidence="3">M23 family metallopeptidase</fullName>
        <ecNumber evidence="3">3.4.-.-</ecNumber>
    </submittedName>
</protein>
<feature type="domain" description="M23ase beta-sheet core" evidence="2">
    <location>
        <begin position="79"/>
        <end position="182"/>
    </location>
</feature>
<evidence type="ECO:0000313" key="4">
    <source>
        <dbReference type="Proteomes" id="UP001240150"/>
    </source>
</evidence>
<dbReference type="RefSeq" id="WP_284917584.1">
    <property type="nucleotide sequence ID" value="NZ_CP126980.1"/>
</dbReference>
<dbReference type="EC" id="3.4.-.-" evidence="3"/>
<dbReference type="InterPro" id="IPR050570">
    <property type="entry name" value="Cell_wall_metabolism_enzyme"/>
</dbReference>
<proteinExistence type="predicted"/>